<keyword evidence="3" id="KW-0202">Cytokine</keyword>
<dbReference type="RefSeq" id="XP_043003648.1">
    <property type="nucleotide sequence ID" value="XM_043158304.1"/>
</dbReference>
<dbReference type="AlphaFoldDB" id="A0A9P7RPB6"/>
<dbReference type="KEGG" id="more:E1B28_013158"/>
<dbReference type="Gene3D" id="3.30.429.10">
    <property type="entry name" value="Macrophage Migration Inhibitory Factor"/>
    <property type="match status" value="1"/>
</dbReference>
<keyword evidence="5" id="KW-0413">Isomerase</keyword>
<evidence type="ECO:0000256" key="11">
    <source>
        <dbReference type="ARBA" id="ARBA00041912"/>
    </source>
</evidence>
<evidence type="ECO:0000256" key="3">
    <source>
        <dbReference type="ARBA" id="ARBA00022514"/>
    </source>
</evidence>
<evidence type="ECO:0000256" key="10">
    <source>
        <dbReference type="ARBA" id="ARBA00041631"/>
    </source>
</evidence>
<dbReference type="GO" id="GO:0005615">
    <property type="term" value="C:extracellular space"/>
    <property type="evidence" value="ECO:0007669"/>
    <property type="project" value="UniProtKB-KW"/>
</dbReference>
<accession>A0A9P7RPB6</accession>
<protein>
    <recommendedName>
        <fullName evidence="12">L-dopachrome isomerase</fullName>
        <ecNumber evidence="9">5.3.2.1</ecNumber>
        <ecNumber evidence="8">5.3.3.12</ecNumber>
    </recommendedName>
    <alternativeName>
        <fullName evidence="10">L-dopachrome tautomerase</fullName>
    </alternativeName>
    <alternativeName>
        <fullName evidence="11">Phenylpyruvate tautomerase</fullName>
    </alternativeName>
</protein>
<keyword evidence="14" id="KW-1185">Reference proteome</keyword>
<dbReference type="InterPro" id="IPR014347">
    <property type="entry name" value="Tautomerase/MIF_sf"/>
</dbReference>
<dbReference type="SUPFAM" id="SSF55331">
    <property type="entry name" value="Tautomerase/MIF"/>
    <property type="match status" value="1"/>
</dbReference>
<keyword evidence="4" id="KW-0964">Secreted</keyword>
<evidence type="ECO:0000256" key="6">
    <source>
        <dbReference type="ARBA" id="ARBA00036735"/>
    </source>
</evidence>
<evidence type="ECO:0000256" key="5">
    <source>
        <dbReference type="ARBA" id="ARBA00023235"/>
    </source>
</evidence>
<dbReference type="OrthoDB" id="255819at2759"/>
<evidence type="ECO:0000313" key="14">
    <source>
        <dbReference type="Proteomes" id="UP001049176"/>
    </source>
</evidence>
<comment type="similarity">
    <text evidence="2">Belongs to the MIF family.</text>
</comment>
<evidence type="ECO:0000256" key="12">
    <source>
        <dbReference type="ARBA" id="ARBA00042730"/>
    </source>
</evidence>
<name>A0A9P7RPB6_9AGAR</name>
<dbReference type="EC" id="5.3.3.12" evidence="8"/>
<comment type="subcellular location">
    <subcellularLocation>
        <location evidence="1">Secreted</location>
    </subcellularLocation>
</comment>
<dbReference type="Pfam" id="PF01187">
    <property type="entry name" value="MIF"/>
    <property type="match status" value="1"/>
</dbReference>
<evidence type="ECO:0000256" key="4">
    <source>
        <dbReference type="ARBA" id="ARBA00022525"/>
    </source>
</evidence>
<evidence type="ECO:0000256" key="7">
    <source>
        <dbReference type="ARBA" id="ARBA00036823"/>
    </source>
</evidence>
<evidence type="ECO:0000256" key="1">
    <source>
        <dbReference type="ARBA" id="ARBA00004613"/>
    </source>
</evidence>
<comment type="caution">
    <text evidence="13">The sequence shown here is derived from an EMBL/GenBank/DDBJ whole genome shotgun (WGS) entry which is preliminary data.</text>
</comment>
<dbReference type="EC" id="5.3.2.1" evidence="9"/>
<sequence length="139" mass="15222">MPTIRVETNVKVADEKDFVLGFSKVRIWKHSNETATPSLTLDVKLASETLKTPEALFGVILQQNQTFCFAGSLEPCFSCSLTGITVGNPGVNQAVVREFTKYLEKKLGVSNDRGYVFLQNPGANNVGFKGETCDIVFAK</sequence>
<evidence type="ECO:0000256" key="8">
    <source>
        <dbReference type="ARBA" id="ARBA00038932"/>
    </source>
</evidence>
<dbReference type="GeneID" id="66082233"/>
<dbReference type="Proteomes" id="UP001049176">
    <property type="component" value="Chromosome 9"/>
</dbReference>
<comment type="catalytic activity">
    <reaction evidence="6">
        <text>3-phenylpyruvate = enol-phenylpyruvate</text>
        <dbReference type="Rhea" id="RHEA:17097"/>
        <dbReference type="ChEBI" id="CHEBI:16815"/>
        <dbReference type="ChEBI" id="CHEBI:18005"/>
        <dbReference type="EC" id="5.3.2.1"/>
    </reaction>
</comment>
<comment type="catalytic activity">
    <reaction evidence="7">
        <text>L-dopachrome = 5,6-dihydroxyindole-2-carboxylate</text>
        <dbReference type="Rhea" id="RHEA:13041"/>
        <dbReference type="ChEBI" id="CHEBI:16875"/>
        <dbReference type="ChEBI" id="CHEBI:57509"/>
        <dbReference type="EC" id="5.3.3.12"/>
    </reaction>
</comment>
<reference evidence="13" key="1">
    <citation type="journal article" date="2021" name="Genome Biol. Evol.">
        <title>The assembled and annotated genome of the fairy-ring fungus Marasmius oreades.</title>
        <authorList>
            <person name="Hiltunen M."/>
            <person name="Ament-Velasquez S.L."/>
            <person name="Johannesson H."/>
        </authorList>
    </citation>
    <scope>NUCLEOTIDE SEQUENCE</scope>
    <source>
        <strain evidence="13">03SP1</strain>
    </source>
</reference>
<dbReference type="PANTHER" id="PTHR11954:SF6">
    <property type="entry name" value="MACROPHAGE MIGRATION INHIBITORY FACTOR"/>
    <property type="match status" value="1"/>
</dbReference>
<evidence type="ECO:0000256" key="9">
    <source>
        <dbReference type="ARBA" id="ARBA00039086"/>
    </source>
</evidence>
<dbReference type="PANTHER" id="PTHR11954">
    <property type="entry name" value="D-DOPACHROME DECARBOXYLASE"/>
    <property type="match status" value="1"/>
</dbReference>
<proteinExistence type="inferred from homology"/>
<evidence type="ECO:0000256" key="2">
    <source>
        <dbReference type="ARBA" id="ARBA00005851"/>
    </source>
</evidence>
<evidence type="ECO:0000313" key="13">
    <source>
        <dbReference type="EMBL" id="KAG7087177.1"/>
    </source>
</evidence>
<dbReference type="GO" id="GO:0050178">
    <property type="term" value="F:phenylpyruvate tautomerase activity"/>
    <property type="evidence" value="ECO:0007669"/>
    <property type="project" value="UniProtKB-EC"/>
</dbReference>
<dbReference type="InterPro" id="IPR001398">
    <property type="entry name" value="Macrophage_inhib_fac"/>
</dbReference>
<dbReference type="GO" id="GO:0004167">
    <property type="term" value="F:dopachrome isomerase activity"/>
    <property type="evidence" value="ECO:0007669"/>
    <property type="project" value="UniProtKB-EC"/>
</dbReference>
<organism evidence="13 14">
    <name type="scientific">Marasmius oreades</name>
    <name type="common">fairy-ring Marasmius</name>
    <dbReference type="NCBI Taxonomy" id="181124"/>
    <lineage>
        <taxon>Eukaryota</taxon>
        <taxon>Fungi</taxon>
        <taxon>Dikarya</taxon>
        <taxon>Basidiomycota</taxon>
        <taxon>Agaricomycotina</taxon>
        <taxon>Agaricomycetes</taxon>
        <taxon>Agaricomycetidae</taxon>
        <taxon>Agaricales</taxon>
        <taxon>Marasmiineae</taxon>
        <taxon>Marasmiaceae</taxon>
        <taxon>Marasmius</taxon>
    </lineage>
</organism>
<gene>
    <name evidence="13" type="ORF">E1B28_013158</name>
</gene>
<dbReference type="EMBL" id="CM032189">
    <property type="protein sequence ID" value="KAG7087177.1"/>
    <property type="molecule type" value="Genomic_DNA"/>
</dbReference>